<dbReference type="SUPFAM" id="SSF53756">
    <property type="entry name" value="UDP-Glycosyltransferase/glycogen phosphorylase"/>
    <property type="match status" value="1"/>
</dbReference>
<dbReference type="RefSeq" id="WP_149122599.1">
    <property type="nucleotide sequence ID" value="NZ_VTFL01000002.1"/>
</dbReference>
<feature type="transmembrane region" description="Helical" evidence="7">
    <location>
        <begin position="94"/>
        <end position="116"/>
    </location>
</feature>
<keyword evidence="3 9" id="KW-0808">Transferase</keyword>
<sequence length="781" mass="91877">MEKLVQIWRESLIFRFLNSLEINIKSKIEPIITTSFFFPFFHFVLEYYLYIFLFLLPFLSSGKIAIGIFIAFVLWLVDTFLAKDRRFFETLDTFTLLYIIFMLINLASTFFSPYLVPAIKGYLKFCVYFGLFLVFRDVFKDKEKIKRALFVILFSTFLLSLYCLYQWIIKVPPLAGWEDVEFVGENVTRVYGTLQNPNLLGGYLIGVFPFILSSIFIFKFKSVPIFATLLSFLSIIWTYSRGAYLGFLFSMLVYFYFIFRIIWGYLTKKQRKIIFAFIILLFFVGLGILIKSSYLQKRILSAFTLWGHSSNATRIVIWQRSFKIFRDFFLTGIGLGNDVFRRVYAFYMEPRFTALASYNLFMEIGIEGGIFALLVFLLMLYYLFSRFIRKYNLWNLDYKVIGITAFASIVAPLFHGFVDTIWYRPYPQIIFWFSVSIIINLFKENKESKVLLFNLGGLGDQILFLPVIKAIKEKLNPKITIITERRGRKIYDILRMNVIEFNPKEKLSLKDTLYLIAKLHRENYDLSISTGKSPFVPIFMYLVGAPVRAGYYENPLSFLYTHKASSKRNEYMARVHFRLVEAIFKDVSYSNPELELSEDIKEETKKNTEKYNLRPFEYVLLHPGISKMSIKRGIDRRWPMENWIELIKRLKENDIEHVIIYGPDEEDSIRDLKEELPNSKFVSPKSLEEFLGWIYYSKVMVCLDSAPLHLGVALKKPIVALFGPTNPMEIVPMEPIYQVVKIDLPCEPCLWDKRKRVCETLDCMKIPVDLVWEKLMIFIKG</sequence>
<name>A0A7V3ZJA9_DICTH</name>
<comment type="subcellular location">
    <subcellularLocation>
        <location evidence="1">Membrane</location>
        <topology evidence="1">Multi-pass membrane protein</topology>
    </subcellularLocation>
</comment>
<dbReference type="InterPro" id="IPR051199">
    <property type="entry name" value="LPS_LOS_Heptosyltrfase"/>
</dbReference>
<dbReference type="PANTHER" id="PTHR30160:SF7">
    <property type="entry name" value="ADP-HEPTOSE--LPS HEPTOSYLTRANSFERASE 2"/>
    <property type="match status" value="1"/>
</dbReference>
<feature type="transmembrane region" description="Helical" evidence="7">
    <location>
        <begin position="396"/>
        <end position="414"/>
    </location>
</feature>
<feature type="transmembrane region" description="Helical" evidence="7">
    <location>
        <begin position="223"/>
        <end position="240"/>
    </location>
</feature>
<protein>
    <submittedName>
        <fullName evidence="9">Heptosyltransferase</fullName>
    </submittedName>
</protein>
<feature type="transmembrane region" description="Helical" evidence="7">
    <location>
        <begin position="246"/>
        <end position="266"/>
    </location>
</feature>
<gene>
    <name evidence="9" type="ORF">ENU78_06385</name>
</gene>
<keyword evidence="2" id="KW-0328">Glycosyltransferase</keyword>
<feature type="transmembrane region" description="Helical" evidence="7">
    <location>
        <begin position="122"/>
        <end position="139"/>
    </location>
</feature>
<evidence type="ECO:0000256" key="7">
    <source>
        <dbReference type="SAM" id="Phobius"/>
    </source>
</evidence>
<evidence type="ECO:0000256" key="6">
    <source>
        <dbReference type="ARBA" id="ARBA00023136"/>
    </source>
</evidence>
<dbReference type="InterPro" id="IPR002201">
    <property type="entry name" value="Glyco_trans_9"/>
</dbReference>
<feature type="transmembrane region" description="Helical" evidence="7">
    <location>
        <begin position="364"/>
        <end position="384"/>
    </location>
</feature>
<comment type="caution">
    <text evidence="9">The sequence shown here is derived from an EMBL/GenBank/DDBJ whole genome shotgun (WGS) entry which is preliminary data.</text>
</comment>
<accession>A0A7V3ZJA9</accession>
<dbReference type="InterPro" id="IPR007016">
    <property type="entry name" value="O-antigen_ligase-rel_domated"/>
</dbReference>
<feature type="transmembrane region" description="Helical" evidence="7">
    <location>
        <begin position="273"/>
        <end position="290"/>
    </location>
</feature>
<feature type="transmembrane region" description="Helical" evidence="7">
    <location>
        <begin position="148"/>
        <end position="168"/>
    </location>
</feature>
<dbReference type="Gene3D" id="3.40.50.2000">
    <property type="entry name" value="Glycogen Phosphorylase B"/>
    <property type="match status" value="2"/>
</dbReference>
<evidence type="ECO:0000256" key="1">
    <source>
        <dbReference type="ARBA" id="ARBA00004141"/>
    </source>
</evidence>
<keyword evidence="6 7" id="KW-0472">Membrane</keyword>
<dbReference type="Pfam" id="PF04932">
    <property type="entry name" value="Wzy_C"/>
    <property type="match status" value="1"/>
</dbReference>
<dbReference type="GO" id="GO:0016020">
    <property type="term" value="C:membrane"/>
    <property type="evidence" value="ECO:0007669"/>
    <property type="project" value="UniProtKB-SubCell"/>
</dbReference>
<evidence type="ECO:0000256" key="4">
    <source>
        <dbReference type="ARBA" id="ARBA00022692"/>
    </source>
</evidence>
<feature type="transmembrane region" description="Helical" evidence="7">
    <location>
        <begin position="64"/>
        <end position="82"/>
    </location>
</feature>
<dbReference type="Pfam" id="PF01075">
    <property type="entry name" value="Glyco_transf_9"/>
    <property type="match status" value="1"/>
</dbReference>
<dbReference type="GO" id="GO:0008713">
    <property type="term" value="F:ADP-heptose-lipopolysaccharide heptosyltransferase activity"/>
    <property type="evidence" value="ECO:0007669"/>
    <property type="project" value="TreeGrafter"/>
</dbReference>
<organism evidence="9">
    <name type="scientific">Dictyoglomus thermophilum</name>
    <dbReference type="NCBI Taxonomy" id="14"/>
    <lineage>
        <taxon>Bacteria</taxon>
        <taxon>Pseudomonadati</taxon>
        <taxon>Dictyoglomota</taxon>
        <taxon>Dictyoglomia</taxon>
        <taxon>Dictyoglomales</taxon>
        <taxon>Dictyoglomaceae</taxon>
        <taxon>Dictyoglomus</taxon>
    </lineage>
</organism>
<evidence type="ECO:0000259" key="8">
    <source>
        <dbReference type="Pfam" id="PF04932"/>
    </source>
</evidence>
<evidence type="ECO:0000256" key="3">
    <source>
        <dbReference type="ARBA" id="ARBA00022679"/>
    </source>
</evidence>
<evidence type="ECO:0000256" key="2">
    <source>
        <dbReference type="ARBA" id="ARBA00022676"/>
    </source>
</evidence>
<feature type="transmembrane region" description="Helical" evidence="7">
    <location>
        <begin position="36"/>
        <end position="58"/>
    </location>
</feature>
<dbReference type="AlphaFoldDB" id="A0A7V3ZJA9"/>
<dbReference type="CDD" id="cd03789">
    <property type="entry name" value="GT9_LPS_heptosyltransferase"/>
    <property type="match status" value="1"/>
</dbReference>
<dbReference type="EMBL" id="DTDV01000017">
    <property type="protein sequence ID" value="HGK24042.1"/>
    <property type="molecule type" value="Genomic_DNA"/>
</dbReference>
<dbReference type="GO" id="GO:0009244">
    <property type="term" value="P:lipopolysaccharide core region biosynthetic process"/>
    <property type="evidence" value="ECO:0007669"/>
    <property type="project" value="TreeGrafter"/>
</dbReference>
<reference evidence="9" key="1">
    <citation type="journal article" date="2020" name="mSystems">
        <title>Genome- and Community-Level Interaction Insights into Carbon Utilization and Element Cycling Functions of Hydrothermarchaeota in Hydrothermal Sediment.</title>
        <authorList>
            <person name="Zhou Z."/>
            <person name="Liu Y."/>
            <person name="Xu W."/>
            <person name="Pan J."/>
            <person name="Luo Z.H."/>
            <person name="Li M."/>
        </authorList>
    </citation>
    <scope>NUCLEOTIDE SEQUENCE [LARGE SCALE GENOMIC DNA]</scope>
    <source>
        <strain evidence="9">SpSt-70</strain>
    </source>
</reference>
<feature type="domain" description="O-antigen ligase-related" evidence="8">
    <location>
        <begin position="226"/>
        <end position="377"/>
    </location>
</feature>
<dbReference type="PANTHER" id="PTHR30160">
    <property type="entry name" value="TETRAACYLDISACCHARIDE 4'-KINASE-RELATED"/>
    <property type="match status" value="1"/>
</dbReference>
<evidence type="ECO:0000256" key="5">
    <source>
        <dbReference type="ARBA" id="ARBA00022989"/>
    </source>
</evidence>
<feature type="transmembrane region" description="Helical" evidence="7">
    <location>
        <begin position="200"/>
        <end position="218"/>
    </location>
</feature>
<keyword evidence="5 7" id="KW-1133">Transmembrane helix</keyword>
<evidence type="ECO:0000313" key="9">
    <source>
        <dbReference type="EMBL" id="HGK24042.1"/>
    </source>
</evidence>
<keyword evidence="4 7" id="KW-0812">Transmembrane</keyword>
<proteinExistence type="predicted"/>
<dbReference type="GO" id="GO:0005829">
    <property type="term" value="C:cytosol"/>
    <property type="evidence" value="ECO:0007669"/>
    <property type="project" value="TreeGrafter"/>
</dbReference>